<dbReference type="InterPro" id="IPR042111">
    <property type="entry name" value="Adenylosuccinate_synth_dom3"/>
</dbReference>
<accession>X0SD57</accession>
<dbReference type="EMBL" id="BARS01005804">
    <property type="protein sequence ID" value="GAF78953.1"/>
    <property type="molecule type" value="Genomic_DNA"/>
</dbReference>
<feature type="non-terminal residue" evidence="9">
    <location>
        <position position="428"/>
    </location>
</feature>
<dbReference type="GO" id="GO:0046872">
    <property type="term" value="F:metal ion binding"/>
    <property type="evidence" value="ECO:0007669"/>
    <property type="project" value="UniProtKB-KW"/>
</dbReference>
<proteinExistence type="inferred from homology"/>
<dbReference type="CDD" id="cd03108">
    <property type="entry name" value="AdSS"/>
    <property type="match status" value="1"/>
</dbReference>
<comment type="cofactor">
    <cofactor evidence="1">
        <name>Mg(2+)</name>
        <dbReference type="ChEBI" id="CHEBI:18420"/>
    </cofactor>
</comment>
<dbReference type="NCBIfam" id="TIGR00184">
    <property type="entry name" value="purA"/>
    <property type="match status" value="1"/>
</dbReference>
<dbReference type="SMART" id="SM00788">
    <property type="entry name" value="Adenylsucc_synt"/>
    <property type="match status" value="1"/>
</dbReference>
<dbReference type="Pfam" id="PF00709">
    <property type="entry name" value="Adenylsucc_synt"/>
    <property type="match status" value="1"/>
</dbReference>
<protein>
    <recommendedName>
        <fullName evidence="10">Adenylosuccinate synthase</fullName>
    </recommendedName>
</protein>
<dbReference type="FunFam" id="3.90.170.10:FF:000001">
    <property type="entry name" value="Adenylosuccinate synthetase"/>
    <property type="match status" value="1"/>
</dbReference>
<evidence type="ECO:0000256" key="7">
    <source>
        <dbReference type="ARBA" id="ARBA00022842"/>
    </source>
</evidence>
<dbReference type="Gene3D" id="3.90.170.10">
    <property type="entry name" value="Adenylosuccinate Synthetase, subunit A, domain 3"/>
    <property type="match status" value="1"/>
</dbReference>
<dbReference type="GO" id="GO:0005737">
    <property type="term" value="C:cytoplasm"/>
    <property type="evidence" value="ECO:0007669"/>
    <property type="project" value="TreeGrafter"/>
</dbReference>
<feature type="non-terminal residue" evidence="9">
    <location>
        <position position="1"/>
    </location>
</feature>
<evidence type="ECO:0000256" key="8">
    <source>
        <dbReference type="ARBA" id="ARBA00023134"/>
    </source>
</evidence>
<evidence type="ECO:0000313" key="9">
    <source>
        <dbReference type="EMBL" id="GAF78953.1"/>
    </source>
</evidence>
<dbReference type="InterPro" id="IPR042110">
    <property type="entry name" value="Adenylosuccinate_synth_dom2"/>
</dbReference>
<dbReference type="InterPro" id="IPR001114">
    <property type="entry name" value="Adenylosuccinate_synthetase"/>
</dbReference>
<dbReference type="GO" id="GO:0005525">
    <property type="term" value="F:GTP binding"/>
    <property type="evidence" value="ECO:0007669"/>
    <property type="project" value="UniProtKB-KW"/>
</dbReference>
<keyword evidence="7" id="KW-0460">Magnesium</keyword>
<sequence length="428" mass="45329">KGKVVDLLCPAFDIVVRFNGGANAGHTICVGEETFALHLLPTGVLHDDVTGVIGPGVVVDPIQLISEIDGLAKRGIDVSGKLKISERAHLVLAYHKLEDQLSEQAASQAARIGTTARGIGPCYADKMKRTTAVRFVDLLHDGDLVERVRSIATSRKAMLTAALGGKVDLDVEVVLADLAKARARLSSCVLDTSAFLHEAMNAGRTVLFEGANGMLLDVDHGTYPFVTSSSTGPHGIGSGAGVPPSRVTCLVGTIKAYATRVGSGPFVTELDNEIGDRIRKRGQEFGTTTGRPRRCGWFDAVSTAYTTRVSGATDIALMHLDTLSGLDQVGLCVAYRADGQTLTTLPADAARLGRAEPVIEFLPGWQQELRSIRRFDDLPAEARDYIGLIESSVGAPVSMVGVGPDRSQTLLRGRMSSVVAAPETSTSQ</sequence>
<dbReference type="GO" id="GO:0004019">
    <property type="term" value="F:adenylosuccinate synthase activity"/>
    <property type="evidence" value="ECO:0007669"/>
    <property type="project" value="InterPro"/>
</dbReference>
<reference evidence="9" key="1">
    <citation type="journal article" date="2014" name="Front. Microbiol.">
        <title>High frequency of phylogenetically diverse reductive dehalogenase-homologous genes in deep subseafloor sedimentary metagenomes.</title>
        <authorList>
            <person name="Kawai M."/>
            <person name="Futagami T."/>
            <person name="Toyoda A."/>
            <person name="Takaki Y."/>
            <person name="Nishi S."/>
            <person name="Hori S."/>
            <person name="Arai W."/>
            <person name="Tsubouchi T."/>
            <person name="Morono Y."/>
            <person name="Uchiyama I."/>
            <person name="Ito T."/>
            <person name="Fujiyama A."/>
            <person name="Inagaki F."/>
            <person name="Takami H."/>
        </authorList>
    </citation>
    <scope>NUCLEOTIDE SEQUENCE</scope>
    <source>
        <strain evidence="9">Expedition CK06-06</strain>
    </source>
</reference>
<dbReference type="FunFam" id="1.10.300.10:FF:000001">
    <property type="entry name" value="Adenylosuccinate synthetase"/>
    <property type="match status" value="1"/>
</dbReference>
<dbReference type="PANTHER" id="PTHR11846">
    <property type="entry name" value="ADENYLOSUCCINATE SYNTHETASE"/>
    <property type="match status" value="1"/>
</dbReference>
<evidence type="ECO:0000256" key="6">
    <source>
        <dbReference type="ARBA" id="ARBA00022755"/>
    </source>
</evidence>
<evidence type="ECO:0008006" key="10">
    <source>
        <dbReference type="Google" id="ProtNLM"/>
    </source>
</evidence>
<dbReference type="AlphaFoldDB" id="X0SD57"/>
<dbReference type="GO" id="GO:0046040">
    <property type="term" value="P:IMP metabolic process"/>
    <property type="evidence" value="ECO:0007669"/>
    <property type="project" value="TreeGrafter"/>
</dbReference>
<keyword evidence="4" id="KW-0479">Metal-binding</keyword>
<dbReference type="Gene3D" id="1.10.300.10">
    <property type="entry name" value="Adenylosuccinate Synthetase, subunit A, domain 2"/>
    <property type="match status" value="1"/>
</dbReference>
<evidence type="ECO:0000256" key="3">
    <source>
        <dbReference type="ARBA" id="ARBA00022598"/>
    </source>
</evidence>
<dbReference type="SUPFAM" id="SSF52540">
    <property type="entry name" value="P-loop containing nucleoside triphosphate hydrolases"/>
    <property type="match status" value="1"/>
</dbReference>
<dbReference type="InterPro" id="IPR027417">
    <property type="entry name" value="P-loop_NTPase"/>
</dbReference>
<comment type="subunit">
    <text evidence="2">Homodimer.</text>
</comment>
<dbReference type="InterPro" id="IPR042109">
    <property type="entry name" value="Adenylosuccinate_synth_dom1"/>
</dbReference>
<evidence type="ECO:0000256" key="2">
    <source>
        <dbReference type="ARBA" id="ARBA00011738"/>
    </source>
</evidence>
<evidence type="ECO:0000256" key="5">
    <source>
        <dbReference type="ARBA" id="ARBA00022741"/>
    </source>
</evidence>
<gene>
    <name evidence="9" type="ORF">S01H1_11387</name>
</gene>
<keyword evidence="6" id="KW-0658">Purine biosynthesis</keyword>
<dbReference type="PROSITE" id="PS00513">
    <property type="entry name" value="ADENYLOSUCCIN_SYN_2"/>
    <property type="match status" value="1"/>
</dbReference>
<dbReference type="NCBIfam" id="NF002223">
    <property type="entry name" value="PRK01117.1"/>
    <property type="match status" value="1"/>
</dbReference>
<dbReference type="InterPro" id="IPR033128">
    <property type="entry name" value="Adenylosuccin_syn_Lys_AS"/>
</dbReference>
<evidence type="ECO:0000256" key="4">
    <source>
        <dbReference type="ARBA" id="ARBA00022723"/>
    </source>
</evidence>
<dbReference type="Gene3D" id="3.40.440.10">
    <property type="entry name" value="Adenylosuccinate Synthetase, subunit A, domain 1"/>
    <property type="match status" value="1"/>
</dbReference>
<comment type="caution">
    <text evidence="9">The sequence shown here is derived from an EMBL/GenBank/DDBJ whole genome shotgun (WGS) entry which is preliminary data.</text>
</comment>
<dbReference type="HAMAP" id="MF_00011">
    <property type="entry name" value="Adenylosucc_synth"/>
    <property type="match status" value="1"/>
</dbReference>
<keyword evidence="5" id="KW-0547">Nucleotide-binding</keyword>
<dbReference type="PANTHER" id="PTHR11846:SF0">
    <property type="entry name" value="ADENYLOSUCCINATE SYNTHETASE"/>
    <property type="match status" value="1"/>
</dbReference>
<organism evidence="9">
    <name type="scientific">marine sediment metagenome</name>
    <dbReference type="NCBI Taxonomy" id="412755"/>
    <lineage>
        <taxon>unclassified sequences</taxon>
        <taxon>metagenomes</taxon>
        <taxon>ecological metagenomes</taxon>
    </lineage>
</organism>
<dbReference type="GO" id="GO:0044208">
    <property type="term" value="P:'de novo' AMP biosynthetic process"/>
    <property type="evidence" value="ECO:0007669"/>
    <property type="project" value="TreeGrafter"/>
</dbReference>
<keyword evidence="3" id="KW-0436">Ligase</keyword>
<evidence type="ECO:0000256" key="1">
    <source>
        <dbReference type="ARBA" id="ARBA00001946"/>
    </source>
</evidence>
<keyword evidence="8" id="KW-0342">GTP-binding</keyword>
<name>X0SD57_9ZZZZ</name>